<dbReference type="EMBL" id="CAADFY010000040">
    <property type="protein sequence ID" value="VFK54275.1"/>
    <property type="molecule type" value="Genomic_DNA"/>
</dbReference>
<protein>
    <recommendedName>
        <fullName evidence="3">DUF4258 domain-containing protein</fullName>
    </recommendedName>
</protein>
<gene>
    <name evidence="2" type="ORF">BECKTUN1418E_GA0071001_10394</name>
    <name evidence="1" type="ORF">BECKTUN1418F_GA0071002_10404</name>
</gene>
<evidence type="ECO:0000313" key="1">
    <source>
        <dbReference type="EMBL" id="VFK54275.1"/>
    </source>
</evidence>
<proteinExistence type="predicted"/>
<dbReference type="AlphaFoldDB" id="A0A450ZQZ5"/>
<organism evidence="2">
    <name type="scientific">Candidatus Kentrum sp. TUN</name>
    <dbReference type="NCBI Taxonomy" id="2126343"/>
    <lineage>
        <taxon>Bacteria</taxon>
        <taxon>Pseudomonadati</taxon>
        <taxon>Pseudomonadota</taxon>
        <taxon>Gammaproteobacteria</taxon>
        <taxon>Candidatus Kentrum</taxon>
    </lineage>
</organism>
<name>A0A450ZQZ5_9GAMM</name>
<sequence>MVLAGGKHEIVREINGFKYPLKIVAMVEDNVITVITNYPLKRKYENSI</sequence>
<evidence type="ECO:0000313" key="2">
    <source>
        <dbReference type="EMBL" id="VFK56255.1"/>
    </source>
</evidence>
<evidence type="ECO:0008006" key="3">
    <source>
        <dbReference type="Google" id="ProtNLM"/>
    </source>
</evidence>
<dbReference type="EMBL" id="CAADFV010000039">
    <property type="protein sequence ID" value="VFK56255.1"/>
    <property type="molecule type" value="Genomic_DNA"/>
</dbReference>
<accession>A0A450ZQZ5</accession>
<reference evidence="2" key="1">
    <citation type="submission" date="2019-02" db="EMBL/GenBank/DDBJ databases">
        <authorList>
            <person name="Gruber-Vodicka R. H."/>
            <person name="Seah K. B. B."/>
        </authorList>
    </citation>
    <scope>NUCLEOTIDE SEQUENCE</scope>
    <source>
        <strain evidence="2">BECK_BY2</strain>
        <strain evidence="1">BECK_BY3</strain>
    </source>
</reference>